<feature type="chain" id="PRO_5003315105" description="PEBP-like protein" evidence="2">
    <location>
        <begin position="32"/>
        <end position="293"/>
    </location>
</feature>
<dbReference type="KEGG" id="mlr:MELLADRAFT_105154"/>
<dbReference type="Gene3D" id="3.90.280.10">
    <property type="entry name" value="PEBP-like"/>
    <property type="match status" value="1"/>
</dbReference>
<dbReference type="PANTHER" id="PTHR11362:SF140">
    <property type="entry name" value="PEBP-LIKE PROTEIN"/>
    <property type="match status" value="1"/>
</dbReference>
<keyword evidence="4" id="KW-1185">Reference proteome</keyword>
<evidence type="ECO:0008006" key="5">
    <source>
        <dbReference type="Google" id="ProtNLM"/>
    </source>
</evidence>
<dbReference type="EMBL" id="GL883101">
    <property type="protein sequence ID" value="EGG08337.1"/>
    <property type="molecule type" value="Genomic_DNA"/>
</dbReference>
<dbReference type="InterPro" id="IPR035810">
    <property type="entry name" value="PEBP_euk"/>
</dbReference>
<dbReference type="HOGENOM" id="CLU_043994_2_0_1"/>
<dbReference type="RefSeq" id="XP_007408535.1">
    <property type="nucleotide sequence ID" value="XM_007408473.1"/>
</dbReference>
<accession>F4RGT1</accession>
<keyword evidence="2" id="KW-0732">Signal</keyword>
<dbReference type="SUPFAM" id="SSF49777">
    <property type="entry name" value="PEBP-like"/>
    <property type="match status" value="1"/>
</dbReference>
<evidence type="ECO:0000313" key="3">
    <source>
        <dbReference type="EMBL" id="EGG08337.1"/>
    </source>
</evidence>
<evidence type="ECO:0000313" key="4">
    <source>
        <dbReference type="Proteomes" id="UP000001072"/>
    </source>
</evidence>
<dbReference type="VEuPathDB" id="FungiDB:MELLADRAFT_105154"/>
<dbReference type="GeneID" id="18922514"/>
<dbReference type="Pfam" id="PF01161">
    <property type="entry name" value="PBP"/>
    <property type="match status" value="1"/>
</dbReference>
<reference evidence="4" key="1">
    <citation type="journal article" date="2011" name="Proc. Natl. Acad. Sci. U.S.A.">
        <title>Obligate biotrophy features unraveled by the genomic analysis of rust fungi.</title>
        <authorList>
            <person name="Duplessis S."/>
            <person name="Cuomo C.A."/>
            <person name="Lin Y.-C."/>
            <person name="Aerts A."/>
            <person name="Tisserant E."/>
            <person name="Veneault-Fourrey C."/>
            <person name="Joly D.L."/>
            <person name="Hacquard S."/>
            <person name="Amselem J."/>
            <person name="Cantarel B.L."/>
            <person name="Chiu R."/>
            <person name="Coutinho P.M."/>
            <person name="Feau N."/>
            <person name="Field M."/>
            <person name="Frey P."/>
            <person name="Gelhaye E."/>
            <person name="Goldberg J."/>
            <person name="Grabherr M.G."/>
            <person name="Kodira C.D."/>
            <person name="Kohler A."/>
            <person name="Kuees U."/>
            <person name="Lindquist E.A."/>
            <person name="Lucas S.M."/>
            <person name="Mago R."/>
            <person name="Mauceli E."/>
            <person name="Morin E."/>
            <person name="Murat C."/>
            <person name="Pangilinan J.L."/>
            <person name="Park R."/>
            <person name="Pearson M."/>
            <person name="Quesneville H."/>
            <person name="Rouhier N."/>
            <person name="Sakthikumar S."/>
            <person name="Salamov A.A."/>
            <person name="Schmutz J."/>
            <person name="Selles B."/>
            <person name="Shapiro H."/>
            <person name="Tanguay P."/>
            <person name="Tuskan G.A."/>
            <person name="Henrissat B."/>
            <person name="Van de Peer Y."/>
            <person name="Rouze P."/>
            <person name="Ellis J.G."/>
            <person name="Dodds P.N."/>
            <person name="Schein J.E."/>
            <person name="Zhong S."/>
            <person name="Hamelin R.C."/>
            <person name="Grigoriev I.V."/>
            <person name="Szabo L.J."/>
            <person name="Martin F."/>
        </authorList>
    </citation>
    <scope>NUCLEOTIDE SEQUENCE [LARGE SCALE GENOMIC DNA]</scope>
    <source>
        <strain evidence="4">98AG31 / pathotype 3-4-7</strain>
    </source>
</reference>
<dbReference type="eggNOG" id="ENOG502S6VR">
    <property type="taxonomic scope" value="Eukaryota"/>
</dbReference>
<name>F4RGT1_MELLP</name>
<dbReference type="PANTHER" id="PTHR11362">
    <property type="entry name" value="PHOSPHATIDYLETHANOLAMINE-BINDING PROTEIN"/>
    <property type="match status" value="1"/>
</dbReference>
<evidence type="ECO:0000256" key="2">
    <source>
        <dbReference type="SAM" id="SignalP"/>
    </source>
</evidence>
<organism evidence="4">
    <name type="scientific">Melampsora larici-populina (strain 98AG31 / pathotype 3-4-7)</name>
    <name type="common">Poplar leaf rust fungus</name>
    <dbReference type="NCBI Taxonomy" id="747676"/>
    <lineage>
        <taxon>Eukaryota</taxon>
        <taxon>Fungi</taxon>
        <taxon>Dikarya</taxon>
        <taxon>Basidiomycota</taxon>
        <taxon>Pucciniomycotina</taxon>
        <taxon>Pucciniomycetes</taxon>
        <taxon>Pucciniales</taxon>
        <taxon>Melampsoraceae</taxon>
        <taxon>Melampsora</taxon>
    </lineage>
</organism>
<feature type="region of interest" description="Disordered" evidence="1">
    <location>
        <begin position="235"/>
        <end position="259"/>
    </location>
</feature>
<dbReference type="InterPro" id="IPR036610">
    <property type="entry name" value="PEBP-like_sf"/>
</dbReference>
<gene>
    <name evidence="3" type="ORF">MELLADRAFT_105154</name>
</gene>
<dbReference type="AlphaFoldDB" id="F4RGT1"/>
<sequence length="293" mass="30796">MLTSTIKSIPHQTLVLIASYLLISQSQFTQAQATPAQIVEVISKYDALNLSSEYPVGLGIPLKALALLNVNYPNGPVNLGQPYNKTDVSTKPTISITPVVATVENFESPNVFTLIMSDANTLGNPDPQGGFRHYLQNGVTFGDLTPNNTLNINEGSGTVVTDYVGPGPSLNSGPHRYTWLLFIQPSGSFNPPSNLSAENTGKGHWDLKSYVNSSGLGDLVAASFFTVQNGTATFSSNGTNSTSSGNGTSTNTTSSAKSNANHASFAPGQYVNSIDLMKTIFASAVVGISSLLV</sequence>
<dbReference type="InParanoid" id="F4RGT1"/>
<dbReference type="InterPro" id="IPR008914">
    <property type="entry name" value="PEBP"/>
</dbReference>
<proteinExistence type="predicted"/>
<feature type="signal peptide" evidence="2">
    <location>
        <begin position="1"/>
        <end position="31"/>
    </location>
</feature>
<dbReference type="CDD" id="cd00866">
    <property type="entry name" value="PEBP_euk"/>
    <property type="match status" value="1"/>
</dbReference>
<evidence type="ECO:0000256" key="1">
    <source>
        <dbReference type="SAM" id="MobiDB-lite"/>
    </source>
</evidence>
<protein>
    <recommendedName>
        <fullName evidence="5">PEBP-like protein</fullName>
    </recommendedName>
</protein>
<dbReference type="Proteomes" id="UP000001072">
    <property type="component" value="Unassembled WGS sequence"/>
</dbReference>
<dbReference type="STRING" id="747676.F4RGT1"/>
<dbReference type="OrthoDB" id="2506647at2759"/>